<dbReference type="InterPro" id="IPR050137">
    <property type="entry name" value="PyrR_bifunctional"/>
</dbReference>
<dbReference type="PANTHER" id="PTHR11608">
    <property type="entry name" value="BIFUNCTIONAL PROTEIN PYRR"/>
    <property type="match status" value="1"/>
</dbReference>
<dbReference type="Proteomes" id="UP000003586">
    <property type="component" value="Chromosome"/>
</dbReference>
<gene>
    <name evidence="2" type="ORF">NIASO_00860</name>
</gene>
<protein>
    <submittedName>
        <fullName evidence="2">Phosphoribosyltransferase</fullName>
    </submittedName>
</protein>
<dbReference type="GO" id="GO:0016757">
    <property type="term" value="F:glycosyltransferase activity"/>
    <property type="evidence" value="ECO:0007669"/>
    <property type="project" value="UniProtKB-KW"/>
</dbReference>
<accession>W0ETJ5</accession>
<dbReference type="Pfam" id="PF00156">
    <property type="entry name" value="Pribosyltran"/>
    <property type="match status" value="1"/>
</dbReference>
<dbReference type="PANTHER" id="PTHR11608:SF0">
    <property type="entry name" value="BIFUNCTIONAL PROTEIN PYRR"/>
    <property type="match status" value="1"/>
</dbReference>
<dbReference type="AlphaFoldDB" id="W0ETJ5"/>
<dbReference type="Gene3D" id="3.40.50.2020">
    <property type="match status" value="1"/>
</dbReference>
<evidence type="ECO:0000313" key="2">
    <source>
        <dbReference type="EMBL" id="AHF14135.1"/>
    </source>
</evidence>
<dbReference type="InterPro" id="IPR000836">
    <property type="entry name" value="PRTase_dom"/>
</dbReference>
<dbReference type="STRING" id="929713.NIASO_00860"/>
<feature type="domain" description="Phosphoribosyltransferase" evidence="1">
    <location>
        <begin position="5"/>
        <end position="141"/>
    </location>
</feature>
<name>W0ETJ5_9BACT</name>
<keyword evidence="2" id="KW-0808">Transferase</keyword>
<sequence>MKKYILNADAVEKKMQRLALELIENNLYEKELILVGIEESGVVLAKNIQQRMKGNSTIKTELVTLKLDKKRPEAVTLSKELNFDGKVVVVIDDVTNSGKTLLYALKPFLNYHPKKIQTLVLVERTHTLFPITPDYRGTSLATTLQDHIYVEIEGDKVVGAYLR</sequence>
<dbReference type="CDD" id="cd06223">
    <property type="entry name" value="PRTases_typeI"/>
    <property type="match status" value="1"/>
</dbReference>
<dbReference type="InterPro" id="IPR029057">
    <property type="entry name" value="PRTase-like"/>
</dbReference>
<reference evidence="2" key="1">
    <citation type="submission" date="2013-12" db="EMBL/GenBank/DDBJ databases">
        <authorList>
            <consortium name="DOE Joint Genome Institute"/>
            <person name="Eisen J."/>
            <person name="Huntemann M."/>
            <person name="Han J."/>
            <person name="Chen A."/>
            <person name="Kyrpides N."/>
            <person name="Mavromatis K."/>
            <person name="Markowitz V."/>
            <person name="Palaniappan K."/>
            <person name="Ivanova N."/>
            <person name="Schaumberg A."/>
            <person name="Pati A."/>
            <person name="Liolios K."/>
            <person name="Nordberg H.P."/>
            <person name="Cantor M.N."/>
            <person name="Hua S.X."/>
            <person name="Woyke T."/>
        </authorList>
    </citation>
    <scope>NUCLEOTIDE SEQUENCE [LARGE SCALE GENOMIC DNA]</scope>
    <source>
        <strain evidence="2">JS13-8</strain>
    </source>
</reference>
<dbReference type="KEGG" id="nso:NIASO_00860"/>
<evidence type="ECO:0000259" key="1">
    <source>
        <dbReference type="Pfam" id="PF00156"/>
    </source>
</evidence>
<dbReference type="SUPFAM" id="SSF53271">
    <property type="entry name" value="PRTase-like"/>
    <property type="match status" value="1"/>
</dbReference>
<proteinExistence type="predicted"/>
<keyword evidence="3" id="KW-1185">Reference proteome</keyword>
<organism evidence="2 3">
    <name type="scientific">Niabella soli DSM 19437</name>
    <dbReference type="NCBI Taxonomy" id="929713"/>
    <lineage>
        <taxon>Bacteria</taxon>
        <taxon>Pseudomonadati</taxon>
        <taxon>Bacteroidota</taxon>
        <taxon>Chitinophagia</taxon>
        <taxon>Chitinophagales</taxon>
        <taxon>Chitinophagaceae</taxon>
        <taxon>Niabella</taxon>
    </lineage>
</organism>
<dbReference type="eggNOG" id="COG2065">
    <property type="taxonomic scope" value="Bacteria"/>
</dbReference>
<dbReference type="EMBL" id="CP007035">
    <property type="protein sequence ID" value="AHF14135.1"/>
    <property type="molecule type" value="Genomic_DNA"/>
</dbReference>
<dbReference type="OrthoDB" id="664757at2"/>
<dbReference type="RefSeq" id="WP_008581865.1">
    <property type="nucleotide sequence ID" value="NZ_CP007035.1"/>
</dbReference>
<keyword evidence="2" id="KW-0328">Glycosyltransferase</keyword>
<evidence type="ECO:0000313" key="3">
    <source>
        <dbReference type="Proteomes" id="UP000003586"/>
    </source>
</evidence>
<dbReference type="HOGENOM" id="CLU_094234_2_2_10"/>